<feature type="region of interest" description="Disordered" evidence="1">
    <location>
        <begin position="1"/>
        <end position="46"/>
    </location>
</feature>
<feature type="compositionally biased region" description="Polar residues" evidence="1">
    <location>
        <begin position="1"/>
        <end position="10"/>
    </location>
</feature>
<feature type="compositionally biased region" description="Basic and acidic residues" evidence="1">
    <location>
        <begin position="31"/>
        <end position="40"/>
    </location>
</feature>
<accession>A0A8A1LDQ1</accession>
<dbReference type="AlphaFoldDB" id="A0A8A1LDQ1"/>
<sequence length="82" mass="8848">MPPLNLKSNTGCGGKWEERGGSDSQTATHDAASERLDRGKATTRNEGLEVAKIMGAAPEPHAPRLFPPRWPAPPRISGWLMS</sequence>
<protein>
    <submittedName>
        <fullName evidence="2">Uncharacterized protein</fullName>
    </submittedName>
</protein>
<feature type="region of interest" description="Disordered" evidence="1">
    <location>
        <begin position="59"/>
        <end position="82"/>
    </location>
</feature>
<evidence type="ECO:0000313" key="2">
    <source>
        <dbReference type="EMBL" id="QSS49917.1"/>
    </source>
</evidence>
<gene>
    <name evidence="2" type="ORF">I7I53_10431</name>
</gene>
<organism evidence="2 3">
    <name type="scientific">Ajellomyces capsulatus (strain H88)</name>
    <name type="common">Darling's disease fungus</name>
    <name type="synonym">Histoplasma capsulatum</name>
    <dbReference type="NCBI Taxonomy" id="544711"/>
    <lineage>
        <taxon>Eukaryota</taxon>
        <taxon>Fungi</taxon>
        <taxon>Dikarya</taxon>
        <taxon>Ascomycota</taxon>
        <taxon>Pezizomycotina</taxon>
        <taxon>Eurotiomycetes</taxon>
        <taxon>Eurotiomycetidae</taxon>
        <taxon>Onygenales</taxon>
        <taxon>Ajellomycetaceae</taxon>
        <taxon>Histoplasma</taxon>
    </lineage>
</organism>
<evidence type="ECO:0000256" key="1">
    <source>
        <dbReference type="SAM" id="MobiDB-lite"/>
    </source>
</evidence>
<evidence type="ECO:0000313" key="3">
    <source>
        <dbReference type="Proteomes" id="UP000663419"/>
    </source>
</evidence>
<dbReference type="VEuPathDB" id="FungiDB:I7I53_10431"/>
<dbReference type="EMBL" id="CP069102">
    <property type="protein sequence ID" value="QSS49917.1"/>
    <property type="molecule type" value="Genomic_DNA"/>
</dbReference>
<proteinExistence type="predicted"/>
<dbReference type="Proteomes" id="UP000663419">
    <property type="component" value="Chromosome 1"/>
</dbReference>
<name>A0A8A1LDQ1_AJEC8</name>
<reference evidence="2" key="1">
    <citation type="submission" date="2021-01" db="EMBL/GenBank/DDBJ databases">
        <title>Chromosome-level genome assembly of a human fungal pathogen reveals clustering of transcriptionally co-regulated genes.</title>
        <authorList>
            <person name="Voorhies M."/>
            <person name="Cohen S."/>
            <person name="Shea T.P."/>
            <person name="Petrus S."/>
            <person name="Munoz J.F."/>
            <person name="Poplawski S."/>
            <person name="Goldman W.E."/>
            <person name="Michael T."/>
            <person name="Cuomo C.A."/>
            <person name="Sil A."/>
            <person name="Beyhan S."/>
        </authorList>
    </citation>
    <scope>NUCLEOTIDE SEQUENCE</scope>
    <source>
        <strain evidence="2">H88</strain>
    </source>
</reference>
<feature type="compositionally biased region" description="Pro residues" evidence="1">
    <location>
        <begin position="65"/>
        <end position="74"/>
    </location>
</feature>